<evidence type="ECO:0000256" key="2">
    <source>
        <dbReference type="SAM" id="Phobius"/>
    </source>
</evidence>
<proteinExistence type="predicted"/>
<dbReference type="EMBL" id="BRYB01002986">
    <property type="protein sequence ID" value="GMI28630.1"/>
    <property type="molecule type" value="Genomic_DNA"/>
</dbReference>
<feature type="compositionally biased region" description="Basic and acidic residues" evidence="1">
    <location>
        <begin position="1368"/>
        <end position="1399"/>
    </location>
</feature>
<sequence length="1420" mass="159389">MHEYGDTSLVNSIDAELKTDLTSYNAERGDLRGIWRLHSVAPNVCKVTLCMSVTPGGSMPQWIADHYIQSSTSGVAVQLLDKCERSFKLVDAELREAYPDPPVYSELNADQKIMADSCIRLDAGRWVEKKSPYKLIKIKTQRNLVGGDDRRVGLGMAECDVDCHPKEAAVWLFSYCSRERIHLSKQKSDVFRIIVEETSRHEQTIASVKKLPFPMRKREVVSHLLMFQDKPPEDGGPPDIVVCAEPVPTSKIDYGTRITAVRSFVRILARFSLVGTNRSKVNIVMNFDARGNIPASIMTLLVPRSLFSLNQMRTLFQRDDEVDAHTEEILAAKIKTSEETYTADENGIINGLYNRLGAGLNFDFVELASPDPLVKMEERFVEEQGVDNKKTSTVSVSCNTVLDTSVELAGAHELNRTSRKLLLRHQKKYGNTDYNFKWTSGHAFEFQCVVPTPLIMVSSREFVMHGLWKWMNEKTLVIVMTPLSNERDYPLQKGIVRAEASVIVELKQRPPVGDTPQCALSYSYTLDLAGSLSRSASSTAQIRHLSRIADMRKKFDKSEMFNEATRRPIVEKLKKSARDGPMELTAVQEEVVARGVSLLYAVDDHSNKKPNKDYKDDITCYTKGDSHGLSRSTITIRCKKEEALAYLIDASGRYPRDYVTQGVWTTQRDGSLLFVGVPSSHVDYPAMHPERRSFLESMRGGERRSGRERSARSGRAVSNRKGSQGPRRTSAARGGGSGIGSMSSTLVAAFKRRRRSSVAMEERTRTRMSLVAKITTKADQPGFCEVTWVHRLSLENRNGVGVLLRHHLTDTLAEVRAMEQYFLSVRKLEDYDFEDGASLGKVLSKKMKGERLQRKPGESGCDVRMNEIFYRYKGLRELDKEHPSVKKLMAAVLENKLRPPTELSVKLANMRDDDARKIGCTFAISLASHQTAQAAVDEWIIRFGALQQLDAEQPWFRPMMHQIAMKLLGDAAWGLKARLFFGAALSMVDMASDLNMVVLYWSNDQFRDAYLLLGCILGSILLQLFVVWIQNGAKPTHLLRDVFFVITGLKAGVDAVKVASGSEMEEHHLFSAHMELIANKCIELIFEAIPGCILQIYAYLRMKQLGDAASLVLLRRSEFSIIMSALTTGFTSSMISYDFDVDPQRRKETPDYYGYIPDEAMKRSIIFMIMLLNSAVLLLLRSLSAALVLIIDGRYLGAYMLADMGMYYIQKLVRRDFWYWLPTKGLGMSVLIAFLMRTMIKLLTDYTGIIQFRHPGELGGLYWTLNLVFAGASSIVFAVVYVKSTSGGGVEDRIPVDWLTFVVASLVASWFVTFGVFLALMKKEHIYSFFSPENVHDHYKSMFLYGADDEHKEAIGVAVEDLGRDRRTDVQKANDARAQSDKSTNRTDTEVSAGERDGEAEGGGEGGGEARRAAAVMPVN</sequence>
<feature type="transmembrane region" description="Helical" evidence="2">
    <location>
        <begin position="1217"/>
        <end position="1240"/>
    </location>
</feature>
<feature type="compositionally biased region" description="Basic and acidic residues" evidence="1">
    <location>
        <begin position="693"/>
        <end position="711"/>
    </location>
</feature>
<evidence type="ECO:0000313" key="4">
    <source>
        <dbReference type="Proteomes" id="UP001165060"/>
    </source>
</evidence>
<accession>A0ABQ6MML0</accession>
<keyword evidence="4" id="KW-1185">Reference proteome</keyword>
<feature type="region of interest" description="Disordered" evidence="1">
    <location>
        <begin position="693"/>
        <end position="740"/>
    </location>
</feature>
<feature type="transmembrane region" description="Helical" evidence="2">
    <location>
        <begin position="1009"/>
        <end position="1030"/>
    </location>
</feature>
<organism evidence="3 4">
    <name type="scientific">Tetraparma gracilis</name>
    <dbReference type="NCBI Taxonomy" id="2962635"/>
    <lineage>
        <taxon>Eukaryota</taxon>
        <taxon>Sar</taxon>
        <taxon>Stramenopiles</taxon>
        <taxon>Ochrophyta</taxon>
        <taxon>Bolidophyceae</taxon>
        <taxon>Parmales</taxon>
        <taxon>Triparmaceae</taxon>
        <taxon>Tetraparma</taxon>
    </lineage>
</organism>
<keyword evidence="2" id="KW-1133">Transmembrane helix</keyword>
<feature type="transmembrane region" description="Helical" evidence="2">
    <location>
        <begin position="1165"/>
        <end position="1191"/>
    </location>
</feature>
<keyword evidence="2" id="KW-0812">Transmembrane</keyword>
<feature type="transmembrane region" description="Helical" evidence="2">
    <location>
        <begin position="1261"/>
        <end position="1282"/>
    </location>
</feature>
<protein>
    <submittedName>
        <fullName evidence="3">Uncharacterized protein</fullName>
    </submittedName>
</protein>
<dbReference type="Proteomes" id="UP001165060">
    <property type="component" value="Unassembled WGS sequence"/>
</dbReference>
<dbReference type="Gene3D" id="3.30.530.20">
    <property type="match status" value="2"/>
</dbReference>
<feature type="region of interest" description="Disordered" evidence="1">
    <location>
        <begin position="1368"/>
        <end position="1420"/>
    </location>
</feature>
<reference evidence="3 4" key="1">
    <citation type="journal article" date="2023" name="Commun. Biol.">
        <title>Genome analysis of Parmales, the sister group of diatoms, reveals the evolutionary specialization of diatoms from phago-mixotrophs to photoautotrophs.</title>
        <authorList>
            <person name="Ban H."/>
            <person name="Sato S."/>
            <person name="Yoshikawa S."/>
            <person name="Yamada K."/>
            <person name="Nakamura Y."/>
            <person name="Ichinomiya M."/>
            <person name="Sato N."/>
            <person name="Blanc-Mathieu R."/>
            <person name="Endo H."/>
            <person name="Kuwata A."/>
            <person name="Ogata H."/>
        </authorList>
    </citation>
    <scope>NUCLEOTIDE SEQUENCE [LARGE SCALE GENOMIC DNA]</scope>
</reference>
<dbReference type="InterPro" id="IPR023393">
    <property type="entry name" value="START-like_dom_sf"/>
</dbReference>
<evidence type="ECO:0000256" key="1">
    <source>
        <dbReference type="SAM" id="MobiDB-lite"/>
    </source>
</evidence>
<keyword evidence="2" id="KW-0472">Membrane</keyword>
<gene>
    <name evidence="3" type="ORF">TeGR_g11984</name>
</gene>
<feature type="transmembrane region" description="Helical" evidence="2">
    <location>
        <begin position="979"/>
        <end position="1002"/>
    </location>
</feature>
<feature type="transmembrane region" description="Helical" evidence="2">
    <location>
        <begin position="1298"/>
        <end position="1320"/>
    </location>
</feature>
<dbReference type="SUPFAM" id="SSF55961">
    <property type="entry name" value="Bet v1-like"/>
    <property type="match status" value="2"/>
</dbReference>
<name>A0ABQ6MML0_9STRA</name>
<comment type="caution">
    <text evidence="3">The sequence shown here is derived from an EMBL/GenBank/DDBJ whole genome shotgun (WGS) entry which is preliminary data.</text>
</comment>
<evidence type="ECO:0000313" key="3">
    <source>
        <dbReference type="EMBL" id="GMI28630.1"/>
    </source>
</evidence>